<feature type="chain" id="PRO_5037355735" evidence="1">
    <location>
        <begin position="23"/>
        <end position="296"/>
    </location>
</feature>
<feature type="signal peptide" evidence="1">
    <location>
        <begin position="1"/>
        <end position="22"/>
    </location>
</feature>
<accession>A0A915P612</accession>
<dbReference type="Proteomes" id="UP000887560">
    <property type="component" value="Unplaced"/>
</dbReference>
<evidence type="ECO:0000313" key="2">
    <source>
        <dbReference type="Proteomes" id="UP000887560"/>
    </source>
</evidence>
<name>A0A915P612_9BILA</name>
<dbReference type="WBParaSite" id="scf7180000422942.g9877">
    <property type="protein sequence ID" value="scf7180000422942.g9877"/>
    <property type="gene ID" value="scf7180000422942.g9877"/>
</dbReference>
<proteinExistence type="predicted"/>
<keyword evidence="1" id="KW-0732">Signal</keyword>
<evidence type="ECO:0000256" key="1">
    <source>
        <dbReference type="SAM" id="SignalP"/>
    </source>
</evidence>
<organism evidence="2 3">
    <name type="scientific">Meloidogyne floridensis</name>
    <dbReference type="NCBI Taxonomy" id="298350"/>
    <lineage>
        <taxon>Eukaryota</taxon>
        <taxon>Metazoa</taxon>
        <taxon>Ecdysozoa</taxon>
        <taxon>Nematoda</taxon>
        <taxon>Chromadorea</taxon>
        <taxon>Rhabditida</taxon>
        <taxon>Tylenchina</taxon>
        <taxon>Tylenchomorpha</taxon>
        <taxon>Tylenchoidea</taxon>
        <taxon>Meloidogynidae</taxon>
        <taxon>Meloidogyninae</taxon>
        <taxon>Meloidogyne</taxon>
    </lineage>
</organism>
<evidence type="ECO:0000313" key="3">
    <source>
        <dbReference type="WBParaSite" id="scf7180000422942.g9877"/>
    </source>
</evidence>
<protein>
    <submittedName>
        <fullName evidence="3">Glucuronosyltransferase</fullName>
    </submittedName>
</protein>
<sequence>MYYLKLIFYIVFLLIIINISVGKKCKCLNNGKEKEKLFKRRHKRGNSWCNCLGGEGNMDEYQGLMEGHQQGHFEGEEGDIPENLINNTLAEIGDNYIGIFDWINQRVQQQKYSFGVADFNEMAGSFAVFKFLGIQKTFNVYPFILPRDLQFFGFNLVQLISEGHTVIPGSNFARPGDWVFKGKQCRFKEERFRDNLEELNYEISSYTNYYSDAVSNALAKTLKIRRNAREEYFLNLFNKISYHFVNQHEYVNFKNYPKDDNKIVYIGVWRDNANEAHRNDNFGNEFRIAVAEMLEK</sequence>
<dbReference type="AlphaFoldDB" id="A0A915P612"/>
<keyword evidence="2" id="KW-1185">Reference proteome</keyword>
<reference evidence="3" key="1">
    <citation type="submission" date="2022-11" db="UniProtKB">
        <authorList>
            <consortium name="WormBaseParasite"/>
        </authorList>
    </citation>
    <scope>IDENTIFICATION</scope>
</reference>